<comment type="caution">
    <text evidence="1">The sequence shown here is derived from an EMBL/GenBank/DDBJ whole genome shotgun (WGS) entry which is preliminary data.</text>
</comment>
<dbReference type="OrthoDB" id="3784995at2759"/>
<proteinExistence type="predicted"/>
<protein>
    <submittedName>
        <fullName evidence="1">Uncharacterized protein</fullName>
    </submittedName>
</protein>
<dbReference type="AlphaFoldDB" id="A0A9P4MT88"/>
<dbReference type="Proteomes" id="UP000799536">
    <property type="component" value="Unassembled WGS sequence"/>
</dbReference>
<evidence type="ECO:0000313" key="2">
    <source>
        <dbReference type="Proteomes" id="UP000799536"/>
    </source>
</evidence>
<gene>
    <name evidence="1" type="ORF">GQ43DRAFT_480036</name>
</gene>
<accession>A0A9P4MT88</accession>
<name>A0A9P4MT88_9PLEO</name>
<keyword evidence="2" id="KW-1185">Reference proteome</keyword>
<evidence type="ECO:0000313" key="1">
    <source>
        <dbReference type="EMBL" id="KAF2202266.1"/>
    </source>
</evidence>
<reference evidence="1" key="1">
    <citation type="journal article" date="2020" name="Stud. Mycol.">
        <title>101 Dothideomycetes genomes: a test case for predicting lifestyles and emergence of pathogens.</title>
        <authorList>
            <person name="Haridas S."/>
            <person name="Albert R."/>
            <person name="Binder M."/>
            <person name="Bloem J."/>
            <person name="Labutti K."/>
            <person name="Salamov A."/>
            <person name="Andreopoulos B."/>
            <person name="Baker S."/>
            <person name="Barry K."/>
            <person name="Bills G."/>
            <person name="Bluhm B."/>
            <person name="Cannon C."/>
            <person name="Castanera R."/>
            <person name="Culley D."/>
            <person name="Daum C."/>
            <person name="Ezra D."/>
            <person name="Gonzalez J."/>
            <person name="Henrissat B."/>
            <person name="Kuo A."/>
            <person name="Liang C."/>
            <person name="Lipzen A."/>
            <person name="Lutzoni F."/>
            <person name="Magnuson J."/>
            <person name="Mondo S."/>
            <person name="Nolan M."/>
            <person name="Ohm R."/>
            <person name="Pangilinan J."/>
            <person name="Park H.-J."/>
            <person name="Ramirez L."/>
            <person name="Alfaro M."/>
            <person name="Sun H."/>
            <person name="Tritt A."/>
            <person name="Yoshinaga Y."/>
            <person name="Zwiers L.-H."/>
            <person name="Turgeon B."/>
            <person name="Goodwin S."/>
            <person name="Spatafora J."/>
            <person name="Crous P."/>
            <person name="Grigoriev I."/>
        </authorList>
    </citation>
    <scope>NUCLEOTIDE SEQUENCE</scope>
    <source>
        <strain evidence="1">ATCC 74209</strain>
    </source>
</reference>
<sequence length="188" mass="21142">MQGSAVAAAFGIATMNMIFHCSRWLIHAIGPNPKFEPINSSTIWLHIALTLDYAIEFPLFLVFHPSTLLYHCDVFSWATLPGPSQLILQLGVFFLVESALQKCVLDHVDIFSAPRPKEEKEKTNVKYDEDRLAARIVFDFIRPRATLLIVTWLLAGPRRLTAVTGPAHVTSMAWWVVLQQAVEWDGGL</sequence>
<dbReference type="EMBL" id="ML993943">
    <property type="protein sequence ID" value="KAF2202266.1"/>
    <property type="molecule type" value="Genomic_DNA"/>
</dbReference>
<organism evidence="1 2">
    <name type="scientific">Delitschia confertaspora ATCC 74209</name>
    <dbReference type="NCBI Taxonomy" id="1513339"/>
    <lineage>
        <taxon>Eukaryota</taxon>
        <taxon>Fungi</taxon>
        <taxon>Dikarya</taxon>
        <taxon>Ascomycota</taxon>
        <taxon>Pezizomycotina</taxon>
        <taxon>Dothideomycetes</taxon>
        <taxon>Pleosporomycetidae</taxon>
        <taxon>Pleosporales</taxon>
        <taxon>Delitschiaceae</taxon>
        <taxon>Delitschia</taxon>
    </lineage>
</organism>